<feature type="domain" description="HTH lysR-type" evidence="5">
    <location>
        <begin position="5"/>
        <end position="63"/>
    </location>
</feature>
<dbReference type="SUPFAM" id="SSF53850">
    <property type="entry name" value="Periplasmic binding protein-like II"/>
    <property type="match status" value="1"/>
</dbReference>
<evidence type="ECO:0000256" key="3">
    <source>
        <dbReference type="ARBA" id="ARBA00023125"/>
    </source>
</evidence>
<keyword evidence="7" id="KW-1185">Reference proteome</keyword>
<keyword evidence="3" id="KW-0238">DNA-binding</keyword>
<sequence>MRSQPDLKLLATFLAVVRRGSMAEAAAELGYVPSAVSQHIAALERDLGVELIVRRPGSRLILTAAGRSLAGAAETLFDATARFQDAAHAIAGREVAELRVGIYPSAMTYLLPRVLAMLRARRPGPRIRLVVVETDGGVPRVRSGDLDLLVAYRYLPEDPPAASEALTITVLGREPLVLVAGADPPRRRPVGLAECLEQEWVSGHAHNPDRRLLRRWAGELGIAPRVTLETEDLHSMLAMIRAGLAVGLIPATLLGGDGAGHDAGVDRVVLPPGVAPLHREILAVSRPGARPPVIDELVTLLARAVESVRAGTGPSGRHGR</sequence>
<dbReference type="Gene3D" id="3.40.190.10">
    <property type="entry name" value="Periplasmic binding protein-like II"/>
    <property type="match status" value="2"/>
</dbReference>
<evidence type="ECO:0000259" key="5">
    <source>
        <dbReference type="PROSITE" id="PS50931"/>
    </source>
</evidence>
<dbReference type="SUPFAM" id="SSF46785">
    <property type="entry name" value="Winged helix' DNA-binding domain"/>
    <property type="match status" value="1"/>
</dbReference>
<accession>A0A5P8JWA0</accession>
<dbReference type="RefSeq" id="WP_152166504.1">
    <property type="nucleotide sequence ID" value="NZ_CP045096.1"/>
</dbReference>
<comment type="similarity">
    <text evidence="1">Belongs to the LysR transcriptional regulatory family.</text>
</comment>
<dbReference type="InterPro" id="IPR036388">
    <property type="entry name" value="WH-like_DNA-bd_sf"/>
</dbReference>
<keyword evidence="2" id="KW-0805">Transcription regulation</keyword>
<protein>
    <submittedName>
        <fullName evidence="6">LysR family transcriptional regulator</fullName>
    </submittedName>
</protein>
<reference evidence="6 7" key="1">
    <citation type="submission" date="2019-10" db="EMBL/GenBank/DDBJ databases">
        <title>Streptomyces sp. strain GY16 isolated from leaves of Broussonetia papyrifera.</title>
        <authorList>
            <person name="Mo P."/>
        </authorList>
    </citation>
    <scope>NUCLEOTIDE SEQUENCE [LARGE SCALE GENOMIC DNA]</scope>
    <source>
        <strain evidence="6 7">GY16</strain>
    </source>
</reference>
<dbReference type="InterPro" id="IPR000847">
    <property type="entry name" value="LysR_HTH_N"/>
</dbReference>
<dbReference type="PANTHER" id="PTHR30126:SF39">
    <property type="entry name" value="HTH-TYPE TRANSCRIPTIONAL REGULATOR CYSL"/>
    <property type="match status" value="1"/>
</dbReference>
<dbReference type="KEGG" id="sphv:F9278_00775"/>
<dbReference type="AlphaFoldDB" id="A0A5P8JWA0"/>
<proteinExistence type="inferred from homology"/>
<dbReference type="PROSITE" id="PS50931">
    <property type="entry name" value="HTH_LYSR"/>
    <property type="match status" value="1"/>
</dbReference>
<evidence type="ECO:0000256" key="2">
    <source>
        <dbReference type="ARBA" id="ARBA00023015"/>
    </source>
</evidence>
<dbReference type="Gene3D" id="1.10.10.10">
    <property type="entry name" value="Winged helix-like DNA-binding domain superfamily/Winged helix DNA-binding domain"/>
    <property type="match status" value="1"/>
</dbReference>
<evidence type="ECO:0000313" key="7">
    <source>
        <dbReference type="Proteomes" id="UP000327294"/>
    </source>
</evidence>
<dbReference type="Proteomes" id="UP000327294">
    <property type="component" value="Chromosome"/>
</dbReference>
<dbReference type="InterPro" id="IPR005119">
    <property type="entry name" value="LysR_subst-bd"/>
</dbReference>
<dbReference type="Pfam" id="PF00126">
    <property type="entry name" value="HTH_1"/>
    <property type="match status" value="1"/>
</dbReference>
<name>A0A5P8JWA0_9ACTN</name>
<dbReference type="Pfam" id="PF03466">
    <property type="entry name" value="LysR_substrate"/>
    <property type="match status" value="1"/>
</dbReference>
<gene>
    <name evidence="6" type="ORF">F9278_00775</name>
</gene>
<evidence type="ECO:0000256" key="4">
    <source>
        <dbReference type="ARBA" id="ARBA00023163"/>
    </source>
</evidence>
<dbReference type="GO" id="GO:0000976">
    <property type="term" value="F:transcription cis-regulatory region binding"/>
    <property type="evidence" value="ECO:0007669"/>
    <property type="project" value="TreeGrafter"/>
</dbReference>
<dbReference type="InterPro" id="IPR036390">
    <property type="entry name" value="WH_DNA-bd_sf"/>
</dbReference>
<organism evidence="6 7">
    <name type="scientific">Streptomyces phaeolivaceus</name>
    <dbReference type="NCBI Taxonomy" id="2653200"/>
    <lineage>
        <taxon>Bacteria</taxon>
        <taxon>Bacillati</taxon>
        <taxon>Actinomycetota</taxon>
        <taxon>Actinomycetes</taxon>
        <taxon>Kitasatosporales</taxon>
        <taxon>Streptomycetaceae</taxon>
        <taxon>Streptomyces</taxon>
    </lineage>
</organism>
<dbReference type="EMBL" id="CP045096">
    <property type="protein sequence ID" value="QFQ94970.1"/>
    <property type="molecule type" value="Genomic_DNA"/>
</dbReference>
<evidence type="ECO:0000313" key="6">
    <source>
        <dbReference type="EMBL" id="QFQ94970.1"/>
    </source>
</evidence>
<dbReference type="GO" id="GO:0003700">
    <property type="term" value="F:DNA-binding transcription factor activity"/>
    <property type="evidence" value="ECO:0007669"/>
    <property type="project" value="InterPro"/>
</dbReference>
<keyword evidence="4" id="KW-0804">Transcription</keyword>
<evidence type="ECO:0000256" key="1">
    <source>
        <dbReference type="ARBA" id="ARBA00009437"/>
    </source>
</evidence>
<dbReference type="PANTHER" id="PTHR30126">
    <property type="entry name" value="HTH-TYPE TRANSCRIPTIONAL REGULATOR"/>
    <property type="match status" value="1"/>
</dbReference>